<dbReference type="RefSeq" id="WP_012384137.1">
    <property type="nucleotide sequence ID" value="NC_010581.1"/>
</dbReference>
<dbReference type="GO" id="GO:0000162">
    <property type="term" value="P:L-tryptophan biosynthetic process"/>
    <property type="evidence" value="ECO:0007669"/>
    <property type="project" value="TreeGrafter"/>
</dbReference>
<reference evidence="4" key="1">
    <citation type="submission" date="2008-03" db="EMBL/GenBank/DDBJ databases">
        <title>Complete sequence of chromosome of Beijerinckia indica subsp. indica ATCC 9039.</title>
        <authorList>
            <consortium name="US DOE Joint Genome Institute"/>
            <person name="Copeland A."/>
            <person name="Lucas S."/>
            <person name="Lapidus A."/>
            <person name="Glavina del Rio T."/>
            <person name="Dalin E."/>
            <person name="Tice H."/>
            <person name="Bruce D."/>
            <person name="Goodwin L."/>
            <person name="Pitluck S."/>
            <person name="LaButti K."/>
            <person name="Schmutz J."/>
            <person name="Larimer F."/>
            <person name="Land M."/>
            <person name="Hauser L."/>
            <person name="Kyrpides N."/>
            <person name="Mikhailova N."/>
            <person name="Dunfield P.F."/>
            <person name="Dedysh S.N."/>
            <person name="Liesack W."/>
            <person name="Saw J.H."/>
            <person name="Alam M."/>
            <person name="Chen Y."/>
            <person name="Murrell J.C."/>
            <person name="Richardson P."/>
        </authorList>
    </citation>
    <scope>NUCLEOTIDE SEQUENCE [LARGE SCALE GENOMIC DNA]</scope>
    <source>
        <strain evidence="4">ATCC 9039 / DSM 1715 / NCIMB 8712</strain>
    </source>
</reference>
<dbReference type="KEGG" id="bid:Bind_1138"/>
<reference evidence="3 4" key="2">
    <citation type="journal article" date="2010" name="J. Bacteriol.">
        <title>Complete genome sequence of Beijerinckia indica subsp. indica.</title>
        <authorList>
            <person name="Tamas I."/>
            <person name="Dedysh S.N."/>
            <person name="Liesack W."/>
            <person name="Stott M.B."/>
            <person name="Alam M."/>
            <person name="Murrell J.C."/>
            <person name="Dunfield P.F."/>
        </authorList>
    </citation>
    <scope>NUCLEOTIDE SEQUENCE [LARGE SCALE GENOMIC DNA]</scope>
    <source>
        <strain evidence="4">ATCC 9039 / DSM 1715 / NCIMB 8712</strain>
    </source>
</reference>
<dbReference type="PRINTS" id="PR00096">
    <property type="entry name" value="GATASE"/>
</dbReference>
<dbReference type="InterPro" id="IPR029062">
    <property type="entry name" value="Class_I_gatase-like"/>
</dbReference>
<evidence type="ECO:0000313" key="3">
    <source>
        <dbReference type="EMBL" id="ACB94780.1"/>
    </source>
</evidence>
<dbReference type="PRINTS" id="PR00097">
    <property type="entry name" value="ANTSNTHASEII"/>
</dbReference>
<evidence type="ECO:0000259" key="2">
    <source>
        <dbReference type="Pfam" id="PF00117"/>
    </source>
</evidence>
<dbReference type="GO" id="GO:0004049">
    <property type="term" value="F:anthranilate synthase activity"/>
    <property type="evidence" value="ECO:0007669"/>
    <property type="project" value="TreeGrafter"/>
</dbReference>
<evidence type="ECO:0000313" key="4">
    <source>
        <dbReference type="Proteomes" id="UP000001695"/>
    </source>
</evidence>
<dbReference type="HOGENOM" id="CLU_014340_1_2_5"/>
<evidence type="ECO:0000256" key="1">
    <source>
        <dbReference type="ARBA" id="ARBA00022962"/>
    </source>
</evidence>
<dbReference type="GO" id="GO:0005829">
    <property type="term" value="C:cytosol"/>
    <property type="evidence" value="ECO:0007669"/>
    <property type="project" value="TreeGrafter"/>
</dbReference>
<dbReference type="PROSITE" id="PS51273">
    <property type="entry name" value="GATASE_TYPE_1"/>
    <property type="match status" value="1"/>
</dbReference>
<dbReference type="PANTHER" id="PTHR43418:SF4">
    <property type="entry name" value="MULTIFUNCTIONAL TRYPTOPHAN BIOSYNTHESIS PROTEIN"/>
    <property type="match status" value="1"/>
</dbReference>
<dbReference type="Proteomes" id="UP000001695">
    <property type="component" value="Chromosome"/>
</dbReference>
<dbReference type="AlphaFoldDB" id="B2IJ17"/>
<dbReference type="STRING" id="395963.Bind_1138"/>
<dbReference type="InterPro" id="IPR017926">
    <property type="entry name" value="GATASE"/>
</dbReference>
<gene>
    <name evidence="3" type="ordered locus">Bind_1138</name>
</gene>
<dbReference type="MEROPS" id="C26.955"/>
<keyword evidence="3" id="KW-0808">Transferase</keyword>
<organism evidence="3 4">
    <name type="scientific">Beijerinckia indica subsp. indica (strain ATCC 9039 / DSM 1715 / NCIMB 8712)</name>
    <dbReference type="NCBI Taxonomy" id="395963"/>
    <lineage>
        <taxon>Bacteria</taxon>
        <taxon>Pseudomonadati</taxon>
        <taxon>Pseudomonadota</taxon>
        <taxon>Alphaproteobacteria</taxon>
        <taxon>Hyphomicrobiales</taxon>
        <taxon>Beijerinckiaceae</taxon>
        <taxon>Beijerinckia</taxon>
    </lineage>
</organism>
<dbReference type="OrthoDB" id="9803598at2"/>
<dbReference type="CDD" id="cd01743">
    <property type="entry name" value="GATase1_Anthranilate_Synthase"/>
    <property type="match status" value="1"/>
</dbReference>
<dbReference type="PANTHER" id="PTHR43418">
    <property type="entry name" value="MULTIFUNCTIONAL TRYPTOPHAN BIOSYNTHESIS PROTEIN-RELATED"/>
    <property type="match status" value="1"/>
</dbReference>
<dbReference type="PRINTS" id="PR00099">
    <property type="entry name" value="CPSGATASE"/>
</dbReference>
<name>B2IJ17_BEII9</name>
<dbReference type="InterPro" id="IPR006221">
    <property type="entry name" value="TrpG/PapA_dom"/>
</dbReference>
<dbReference type="EMBL" id="CP001016">
    <property type="protein sequence ID" value="ACB94780.1"/>
    <property type="molecule type" value="Genomic_DNA"/>
</dbReference>
<sequence>MILIIDNYDSFVFNIARYFENLGAAIRVERNDSLDLAEIEKLAPKAIVLSPGPCGPAEAGVSLQVLTRLAGRMPILGICLGHQCLGMAFGGQITRAREPIHGRILRLAHGGQGLFVGLPSPIEAGCYHSLIVEATPAMDAALHVDAWSEAGEILALSHRIWPLFGVQFHPESVLTPWGDTIFRNFLNVVEAWHAPVLE</sequence>
<dbReference type="GO" id="GO:0016740">
    <property type="term" value="F:transferase activity"/>
    <property type="evidence" value="ECO:0007669"/>
    <property type="project" value="UniProtKB-KW"/>
</dbReference>
<feature type="domain" description="Glutamine amidotransferase" evidence="2">
    <location>
        <begin position="3"/>
        <end position="186"/>
    </location>
</feature>
<dbReference type="Pfam" id="PF00117">
    <property type="entry name" value="GATase"/>
    <property type="match status" value="1"/>
</dbReference>
<accession>B2IJ17</accession>
<proteinExistence type="predicted"/>
<dbReference type="eggNOG" id="COG0512">
    <property type="taxonomic scope" value="Bacteria"/>
</dbReference>
<dbReference type="SUPFAM" id="SSF52317">
    <property type="entry name" value="Class I glutamine amidotransferase-like"/>
    <property type="match status" value="1"/>
</dbReference>
<dbReference type="FunFam" id="3.40.50.880:FF:000003">
    <property type="entry name" value="Anthranilate synthase component II"/>
    <property type="match status" value="1"/>
</dbReference>
<keyword evidence="4" id="KW-1185">Reference proteome</keyword>
<dbReference type="Gene3D" id="3.40.50.880">
    <property type="match status" value="1"/>
</dbReference>
<dbReference type="NCBIfam" id="TIGR00566">
    <property type="entry name" value="trpG_papA"/>
    <property type="match status" value="1"/>
</dbReference>
<keyword evidence="1 3" id="KW-0315">Glutamine amidotransferase</keyword>
<protein>
    <submittedName>
        <fullName evidence="3">Glutamine amidotransferase of anthranilate synthase</fullName>
    </submittedName>
</protein>
<dbReference type="InterPro" id="IPR050472">
    <property type="entry name" value="Anth_synth/Amidotransfase"/>
</dbReference>